<dbReference type="GO" id="GO:0005886">
    <property type="term" value="C:plasma membrane"/>
    <property type="evidence" value="ECO:0007669"/>
    <property type="project" value="UniProtKB-SubCell"/>
</dbReference>
<dbReference type="InterPro" id="IPR027417">
    <property type="entry name" value="P-loop_NTPase"/>
</dbReference>
<dbReference type="SUPFAM" id="SSF52540">
    <property type="entry name" value="P-loop containing nucleoside triphosphate hydrolases"/>
    <property type="match status" value="2"/>
</dbReference>
<dbReference type="PANTHER" id="PTHR43790">
    <property type="entry name" value="CARBOHYDRATE TRANSPORT ATP-BINDING PROTEIN MG119-RELATED"/>
    <property type="match status" value="1"/>
</dbReference>
<evidence type="ECO:0000256" key="6">
    <source>
        <dbReference type="ARBA" id="ARBA00022840"/>
    </source>
</evidence>
<evidence type="ECO:0000256" key="8">
    <source>
        <dbReference type="ARBA" id="ARBA00023136"/>
    </source>
</evidence>
<accession>A0A6I3QTY2</accession>
<evidence type="ECO:0000313" key="10">
    <source>
        <dbReference type="EMBL" id="MTS51658.1"/>
    </source>
</evidence>
<dbReference type="Gene3D" id="3.40.50.300">
    <property type="entry name" value="P-loop containing nucleotide triphosphate hydrolases"/>
    <property type="match status" value="2"/>
</dbReference>
<dbReference type="EMBL" id="WMZR01000009">
    <property type="protein sequence ID" value="MTS51658.1"/>
    <property type="molecule type" value="Genomic_DNA"/>
</dbReference>
<dbReference type="GO" id="GO:0016887">
    <property type="term" value="F:ATP hydrolysis activity"/>
    <property type="evidence" value="ECO:0007669"/>
    <property type="project" value="InterPro"/>
</dbReference>
<keyword evidence="7" id="KW-1278">Translocase</keyword>
<keyword evidence="4" id="KW-0677">Repeat</keyword>
<keyword evidence="6 10" id="KW-0067">ATP-binding</keyword>
<dbReference type="InterPro" id="IPR017871">
    <property type="entry name" value="ABC_transporter-like_CS"/>
</dbReference>
<dbReference type="PROSITE" id="PS00211">
    <property type="entry name" value="ABC_TRANSPORTER_1"/>
    <property type="match status" value="1"/>
</dbReference>
<dbReference type="GO" id="GO:0005524">
    <property type="term" value="F:ATP binding"/>
    <property type="evidence" value="ECO:0007669"/>
    <property type="project" value="UniProtKB-KW"/>
</dbReference>
<dbReference type="InterPro" id="IPR003439">
    <property type="entry name" value="ABC_transporter-like_ATP-bd"/>
</dbReference>
<dbReference type="AlphaFoldDB" id="A0A6I3QTY2"/>
<dbReference type="CDD" id="cd03215">
    <property type="entry name" value="ABC_Carb_Monos_II"/>
    <property type="match status" value="1"/>
</dbReference>
<name>A0A6I3QTY2_9FIRM</name>
<keyword evidence="2" id="KW-0813">Transport</keyword>
<keyword evidence="3" id="KW-1003">Cell membrane</keyword>
<dbReference type="PANTHER" id="PTHR43790:SF9">
    <property type="entry name" value="GALACTOFURANOSE TRANSPORTER ATP-BINDING PROTEIN YTFR"/>
    <property type="match status" value="1"/>
</dbReference>
<feature type="domain" description="ABC transporter" evidence="9">
    <location>
        <begin position="10"/>
        <end position="246"/>
    </location>
</feature>
<protein>
    <submittedName>
        <fullName evidence="10">ATP-binding cassette domain-containing protein</fullName>
    </submittedName>
</protein>
<keyword evidence="5" id="KW-0547">Nucleotide-binding</keyword>
<sequence length="501" mass="55787">MEMKSVDKLLEMKNISKSFSGVKVLHDVDFSLNKGEIIALCGENGAGKSTLVKILMGIYSKDSGQIFYKGEPIDHLTALDRFNMGMSMIHQEFNLVEQLSIYQNIFLGREIRKSNGFLDISAMAKKSAEVMAKLKETVPVTTPVKKLKVAQKQIVEIARAICFDCDIIVMDEPTAVLTDRETEILFDTVRELKKRGVAVIYISHRLAEIKQICDKVIILRDGNFVAEKNIDEVTEHQIASLMVGRELEDTAPRAFSGDPDDIALEVSNVSDELLKNVSFKARKGEVVGFGGLIGAGRTELMEYIFGLRKVKTGEIYINGKKTVCKSPVQAMFNGIGFATEDRKKSGIVPIRSINDNINYGYLLKKKGLFNNGRQMLENTSRMKQRMNLICRNASQLIKTLSGGNQQKVVLGKWLLIDSNILLLDEPTRGIDVGARAEIYQIINTMADEGKTIVIVSSDLPELLKVCPRIIVMYEGQVMGELEGENRTEENFMSLASGLKTV</sequence>
<feature type="domain" description="ABC transporter" evidence="9">
    <location>
        <begin position="257"/>
        <end position="499"/>
    </location>
</feature>
<dbReference type="InterPro" id="IPR003593">
    <property type="entry name" value="AAA+_ATPase"/>
</dbReference>
<evidence type="ECO:0000313" key="11">
    <source>
        <dbReference type="Proteomes" id="UP000449193"/>
    </source>
</evidence>
<evidence type="ECO:0000256" key="7">
    <source>
        <dbReference type="ARBA" id="ARBA00022967"/>
    </source>
</evidence>
<dbReference type="FunFam" id="3.40.50.300:FF:000127">
    <property type="entry name" value="Ribose import ATP-binding protein RbsA"/>
    <property type="match status" value="1"/>
</dbReference>
<evidence type="ECO:0000256" key="3">
    <source>
        <dbReference type="ARBA" id="ARBA00022475"/>
    </source>
</evidence>
<comment type="caution">
    <text evidence="10">The sequence shown here is derived from an EMBL/GenBank/DDBJ whole genome shotgun (WGS) entry which is preliminary data.</text>
</comment>
<proteinExistence type="predicted"/>
<organism evidence="10 11">
    <name type="scientific">Ruthenibacterium lactatiformans</name>
    <dbReference type="NCBI Taxonomy" id="1550024"/>
    <lineage>
        <taxon>Bacteria</taxon>
        <taxon>Bacillati</taxon>
        <taxon>Bacillota</taxon>
        <taxon>Clostridia</taxon>
        <taxon>Eubacteriales</taxon>
        <taxon>Oscillospiraceae</taxon>
        <taxon>Ruthenibacterium</taxon>
    </lineage>
</organism>
<evidence type="ECO:0000256" key="4">
    <source>
        <dbReference type="ARBA" id="ARBA00022737"/>
    </source>
</evidence>
<evidence type="ECO:0000259" key="9">
    <source>
        <dbReference type="PROSITE" id="PS50893"/>
    </source>
</evidence>
<evidence type="ECO:0000256" key="1">
    <source>
        <dbReference type="ARBA" id="ARBA00004202"/>
    </source>
</evidence>
<dbReference type="CDD" id="cd03216">
    <property type="entry name" value="ABC_Carb_Monos_I"/>
    <property type="match status" value="1"/>
</dbReference>
<dbReference type="InterPro" id="IPR050107">
    <property type="entry name" value="ABC_carbohydrate_import_ATPase"/>
</dbReference>
<keyword evidence="8" id="KW-0472">Membrane</keyword>
<evidence type="ECO:0000256" key="2">
    <source>
        <dbReference type="ARBA" id="ARBA00022448"/>
    </source>
</evidence>
<dbReference type="SMART" id="SM00382">
    <property type="entry name" value="AAA"/>
    <property type="match status" value="2"/>
</dbReference>
<reference evidence="10 11" key="1">
    <citation type="journal article" date="2019" name="Nat. Med.">
        <title>A library of human gut bacterial isolates paired with longitudinal multiomics data enables mechanistic microbiome research.</title>
        <authorList>
            <person name="Poyet M."/>
            <person name="Groussin M."/>
            <person name="Gibbons S.M."/>
            <person name="Avila-Pacheco J."/>
            <person name="Jiang X."/>
            <person name="Kearney S.M."/>
            <person name="Perrotta A.R."/>
            <person name="Berdy B."/>
            <person name="Zhao S."/>
            <person name="Lieberman T.D."/>
            <person name="Swanson P.K."/>
            <person name="Smith M."/>
            <person name="Roesemann S."/>
            <person name="Alexander J.E."/>
            <person name="Rich S.A."/>
            <person name="Livny J."/>
            <person name="Vlamakis H."/>
            <person name="Clish C."/>
            <person name="Bullock K."/>
            <person name="Deik A."/>
            <person name="Scott J."/>
            <person name="Pierce K.A."/>
            <person name="Xavier R.J."/>
            <person name="Alm E.J."/>
        </authorList>
    </citation>
    <scope>NUCLEOTIDE SEQUENCE [LARGE SCALE GENOMIC DNA]</scope>
    <source>
        <strain evidence="10 11">BIOML-A7</strain>
    </source>
</reference>
<dbReference type="Proteomes" id="UP000449193">
    <property type="component" value="Unassembled WGS sequence"/>
</dbReference>
<comment type="subcellular location">
    <subcellularLocation>
        <location evidence="1">Cell membrane</location>
        <topology evidence="1">Peripheral membrane protein</topology>
    </subcellularLocation>
</comment>
<dbReference type="PROSITE" id="PS50893">
    <property type="entry name" value="ABC_TRANSPORTER_2"/>
    <property type="match status" value="2"/>
</dbReference>
<dbReference type="Pfam" id="PF00005">
    <property type="entry name" value="ABC_tran"/>
    <property type="match status" value="2"/>
</dbReference>
<evidence type="ECO:0000256" key="5">
    <source>
        <dbReference type="ARBA" id="ARBA00022741"/>
    </source>
</evidence>
<gene>
    <name evidence="10" type="ORF">GMD52_08905</name>
</gene>